<gene>
    <name evidence="2" type="ORF">DFQ59_101664</name>
</gene>
<keyword evidence="1" id="KW-0472">Membrane</keyword>
<dbReference type="AlphaFoldDB" id="A0A369CI42"/>
<organism evidence="2 3">
    <name type="scientific">Thioalbus denitrificans</name>
    <dbReference type="NCBI Taxonomy" id="547122"/>
    <lineage>
        <taxon>Bacteria</taxon>
        <taxon>Pseudomonadati</taxon>
        <taxon>Pseudomonadota</taxon>
        <taxon>Gammaproteobacteria</taxon>
        <taxon>Chromatiales</taxon>
        <taxon>Ectothiorhodospiraceae</taxon>
        <taxon>Thioalbus</taxon>
    </lineage>
</organism>
<dbReference type="RefSeq" id="WP_245937157.1">
    <property type="nucleotide sequence ID" value="NZ_QPJY01000001.1"/>
</dbReference>
<comment type="caution">
    <text evidence="2">The sequence shown here is derived from an EMBL/GenBank/DDBJ whole genome shotgun (WGS) entry which is preliminary data.</text>
</comment>
<dbReference type="EMBL" id="QPJY01000001">
    <property type="protein sequence ID" value="RCX33363.1"/>
    <property type="molecule type" value="Genomic_DNA"/>
</dbReference>
<dbReference type="Proteomes" id="UP000252707">
    <property type="component" value="Unassembled WGS sequence"/>
</dbReference>
<sequence length="151" mass="16399">MRTEAAGRRTRAPAPQSPRWLFPPGYRGFAGRRWVAITLRSLHLLGVAGLGGLFLYAAPREAWLPYLWLTVASGGALALLEVWSHGVWLIQLRGVAVLVKLALLALAPWLAPAAAPWLLAAVIGISGVFSHAPATVRYYSPFLGRRVEVPE</sequence>
<reference evidence="2 3" key="1">
    <citation type="submission" date="2018-07" db="EMBL/GenBank/DDBJ databases">
        <title>Genomic Encyclopedia of Type Strains, Phase IV (KMG-IV): sequencing the most valuable type-strain genomes for metagenomic binning, comparative biology and taxonomic classification.</title>
        <authorList>
            <person name="Goeker M."/>
        </authorList>
    </citation>
    <scope>NUCLEOTIDE SEQUENCE [LARGE SCALE GENOMIC DNA]</scope>
    <source>
        <strain evidence="2 3">DSM 26407</strain>
    </source>
</reference>
<feature type="transmembrane region" description="Helical" evidence="1">
    <location>
        <begin position="37"/>
        <end position="57"/>
    </location>
</feature>
<keyword evidence="3" id="KW-1185">Reference proteome</keyword>
<name>A0A369CI42_9GAMM</name>
<evidence type="ECO:0000313" key="2">
    <source>
        <dbReference type="EMBL" id="RCX33363.1"/>
    </source>
</evidence>
<keyword evidence="1" id="KW-0812">Transmembrane</keyword>
<evidence type="ECO:0000256" key="1">
    <source>
        <dbReference type="SAM" id="Phobius"/>
    </source>
</evidence>
<accession>A0A369CI42</accession>
<proteinExistence type="predicted"/>
<keyword evidence="1" id="KW-1133">Transmembrane helix</keyword>
<feature type="transmembrane region" description="Helical" evidence="1">
    <location>
        <begin position="63"/>
        <end position="80"/>
    </location>
</feature>
<evidence type="ECO:0000313" key="3">
    <source>
        <dbReference type="Proteomes" id="UP000252707"/>
    </source>
</evidence>
<protein>
    <submittedName>
        <fullName evidence="2">Uncharacterized protein</fullName>
    </submittedName>
</protein>